<gene>
    <name evidence="1" type="primary">AVEN_96835_1</name>
    <name evidence="1" type="ORF">CEXT_312151</name>
</gene>
<reference evidence="1 2" key="1">
    <citation type="submission" date="2021-06" db="EMBL/GenBank/DDBJ databases">
        <title>Caerostris extrusa draft genome.</title>
        <authorList>
            <person name="Kono N."/>
            <person name="Arakawa K."/>
        </authorList>
    </citation>
    <scope>NUCLEOTIDE SEQUENCE [LARGE SCALE GENOMIC DNA]</scope>
</reference>
<dbReference type="EMBL" id="BPLR01010394">
    <property type="protein sequence ID" value="GIY39050.1"/>
    <property type="molecule type" value="Genomic_DNA"/>
</dbReference>
<organism evidence="1 2">
    <name type="scientific">Caerostris extrusa</name>
    <name type="common">Bark spider</name>
    <name type="synonym">Caerostris bankana</name>
    <dbReference type="NCBI Taxonomy" id="172846"/>
    <lineage>
        <taxon>Eukaryota</taxon>
        <taxon>Metazoa</taxon>
        <taxon>Ecdysozoa</taxon>
        <taxon>Arthropoda</taxon>
        <taxon>Chelicerata</taxon>
        <taxon>Arachnida</taxon>
        <taxon>Araneae</taxon>
        <taxon>Araneomorphae</taxon>
        <taxon>Entelegynae</taxon>
        <taxon>Araneoidea</taxon>
        <taxon>Araneidae</taxon>
        <taxon>Caerostris</taxon>
    </lineage>
</organism>
<dbReference type="AlphaFoldDB" id="A0AAV4T2R3"/>
<comment type="caution">
    <text evidence="1">The sequence shown here is derived from an EMBL/GenBank/DDBJ whole genome shotgun (WGS) entry which is preliminary data.</text>
</comment>
<accession>A0AAV4T2R3</accession>
<proteinExistence type="predicted"/>
<evidence type="ECO:0000313" key="1">
    <source>
        <dbReference type="EMBL" id="GIY39050.1"/>
    </source>
</evidence>
<dbReference type="Proteomes" id="UP001054945">
    <property type="component" value="Unassembled WGS sequence"/>
</dbReference>
<evidence type="ECO:0000313" key="2">
    <source>
        <dbReference type="Proteomes" id="UP001054945"/>
    </source>
</evidence>
<keyword evidence="2" id="KW-1185">Reference proteome</keyword>
<name>A0AAV4T2R3_CAEEX</name>
<sequence length="332" mass="35699">MNFTDREEQDMATRKQELSLTLTPSTPFKTMFIDETPTPTRFLNALESEMFQEFNNDNPFDATFRKANSSNNGPHSLNIPESATLIASLPDSEVLNTPSITLPNTLPFSPDEKLESREINAQTIGNSDLSSTEDANFPSVEQNRSIVFINEQNSILKTNASRSTVVQTPVITSIGNSPLAKSSAAGVPTAVVVPRPTNSVRNLAATQIPVVTEKNTQIKVAEQPQAVVQSVCVTPMVQVMIRLPDGQTMPVQFPVMASAPTAVPVVAAVPVNNAPEAAAPTVKTNVPIVTSVVTPVTQLLQTVTSTESQVSSSVTKMKLKEVLTLNEKNSTN</sequence>
<protein>
    <submittedName>
        <fullName evidence="1">Uncharacterized protein</fullName>
    </submittedName>
</protein>